<proteinExistence type="inferred from homology"/>
<dbReference type="PANTHER" id="PTHR34848:SF1">
    <property type="entry name" value="BIFUNCTIONAL ADENOSYLCOBALAMIN BIOSYNTHESIS PROTEIN COBU"/>
    <property type="match status" value="1"/>
</dbReference>
<dbReference type="Pfam" id="PF02283">
    <property type="entry name" value="CobU"/>
    <property type="match status" value="1"/>
</dbReference>
<dbReference type="EC" id="2.7.1.156" evidence="8"/>
<evidence type="ECO:0000256" key="5">
    <source>
        <dbReference type="ARBA" id="ARBA00004692"/>
    </source>
</evidence>
<gene>
    <name evidence="18" type="ORF">P4447_10795</name>
</gene>
<evidence type="ECO:0000256" key="15">
    <source>
        <dbReference type="ARBA" id="ARBA00023134"/>
    </source>
</evidence>
<evidence type="ECO:0000256" key="14">
    <source>
        <dbReference type="ARBA" id="ARBA00022840"/>
    </source>
</evidence>
<keyword evidence="19" id="KW-1185">Reference proteome</keyword>
<dbReference type="EC" id="2.7.7.62" evidence="9"/>
<evidence type="ECO:0000256" key="16">
    <source>
        <dbReference type="ARBA" id="ARBA00029570"/>
    </source>
</evidence>
<comment type="pathway">
    <text evidence="5">Cofactor biosynthesis; adenosylcobalamin biosynthesis; adenosylcobalamin from cob(II)yrinate a,c-diamide: step 6/7.</text>
</comment>
<dbReference type="PANTHER" id="PTHR34848">
    <property type="match status" value="1"/>
</dbReference>
<name>A0ABU6N9Q2_9BACI</name>
<accession>A0ABU6N9Q2</accession>
<dbReference type="GO" id="GO:0016301">
    <property type="term" value="F:kinase activity"/>
    <property type="evidence" value="ECO:0007669"/>
    <property type="project" value="UniProtKB-KW"/>
</dbReference>
<dbReference type="Gene3D" id="3.40.50.300">
    <property type="entry name" value="P-loop containing nucleotide triphosphate hydrolases"/>
    <property type="match status" value="1"/>
</dbReference>
<organism evidence="18 19">
    <name type="scientific">Bacillus xiapuensis</name>
    <dbReference type="NCBI Taxonomy" id="2014075"/>
    <lineage>
        <taxon>Bacteria</taxon>
        <taxon>Bacillati</taxon>
        <taxon>Bacillota</taxon>
        <taxon>Bacilli</taxon>
        <taxon>Bacillales</taxon>
        <taxon>Bacillaceae</taxon>
        <taxon>Bacillus</taxon>
    </lineage>
</organism>
<dbReference type="InterPro" id="IPR027417">
    <property type="entry name" value="P-loop_NTPase"/>
</dbReference>
<keyword evidence="12" id="KW-0547">Nucleotide-binding</keyword>
<dbReference type="InterPro" id="IPR003203">
    <property type="entry name" value="CobU/CobP"/>
</dbReference>
<dbReference type="GO" id="GO:0016779">
    <property type="term" value="F:nucleotidyltransferase activity"/>
    <property type="evidence" value="ECO:0007669"/>
    <property type="project" value="UniProtKB-KW"/>
</dbReference>
<evidence type="ECO:0000256" key="7">
    <source>
        <dbReference type="ARBA" id="ARBA00007490"/>
    </source>
</evidence>
<comment type="pathway">
    <text evidence="6">Cofactor biosynthesis; adenosylcobalamin biosynthesis; adenosylcobalamin from cob(II)yrinate a,c-diamide: step 5/7.</text>
</comment>
<keyword evidence="10" id="KW-0169">Cobalamin biosynthesis</keyword>
<evidence type="ECO:0000256" key="9">
    <source>
        <dbReference type="ARBA" id="ARBA00012523"/>
    </source>
</evidence>
<evidence type="ECO:0000256" key="12">
    <source>
        <dbReference type="ARBA" id="ARBA00022741"/>
    </source>
</evidence>
<keyword evidence="15" id="KW-0342">GTP-binding</keyword>
<evidence type="ECO:0000256" key="8">
    <source>
        <dbReference type="ARBA" id="ARBA00012016"/>
    </source>
</evidence>
<comment type="caution">
    <text evidence="18">The sequence shown here is derived from an EMBL/GenBank/DDBJ whole genome shotgun (WGS) entry which is preliminary data.</text>
</comment>
<comment type="catalytic activity">
    <reaction evidence="2">
        <text>adenosylcob(III)inamide phosphate + GTP + H(+) = adenosylcob(III)inamide-GDP + diphosphate</text>
        <dbReference type="Rhea" id="RHEA:22712"/>
        <dbReference type="ChEBI" id="CHEBI:15378"/>
        <dbReference type="ChEBI" id="CHEBI:33019"/>
        <dbReference type="ChEBI" id="CHEBI:37565"/>
        <dbReference type="ChEBI" id="CHEBI:58502"/>
        <dbReference type="ChEBI" id="CHEBI:60487"/>
        <dbReference type="EC" id="2.7.7.62"/>
    </reaction>
</comment>
<evidence type="ECO:0000256" key="10">
    <source>
        <dbReference type="ARBA" id="ARBA00022573"/>
    </source>
</evidence>
<evidence type="ECO:0000256" key="17">
    <source>
        <dbReference type="ARBA" id="ARBA00030571"/>
    </source>
</evidence>
<evidence type="ECO:0000256" key="1">
    <source>
        <dbReference type="ARBA" id="ARBA00000312"/>
    </source>
</evidence>
<evidence type="ECO:0000256" key="3">
    <source>
        <dbReference type="ARBA" id="ARBA00001522"/>
    </source>
</evidence>
<keyword evidence="18" id="KW-0548">Nucleotidyltransferase</keyword>
<evidence type="ECO:0000313" key="19">
    <source>
        <dbReference type="Proteomes" id="UP001330749"/>
    </source>
</evidence>
<comment type="catalytic activity">
    <reaction evidence="3">
        <text>adenosylcob(III)inamide + GTP = adenosylcob(III)inamide phosphate + GDP + H(+)</text>
        <dbReference type="Rhea" id="RHEA:15765"/>
        <dbReference type="ChEBI" id="CHEBI:2480"/>
        <dbReference type="ChEBI" id="CHEBI:15378"/>
        <dbReference type="ChEBI" id="CHEBI:37565"/>
        <dbReference type="ChEBI" id="CHEBI:58189"/>
        <dbReference type="ChEBI" id="CHEBI:58502"/>
        <dbReference type="EC" id="2.7.1.156"/>
    </reaction>
</comment>
<evidence type="ECO:0000256" key="11">
    <source>
        <dbReference type="ARBA" id="ARBA00022679"/>
    </source>
</evidence>
<dbReference type="SUPFAM" id="SSF52540">
    <property type="entry name" value="P-loop containing nucleoside triphosphate hydrolases"/>
    <property type="match status" value="1"/>
</dbReference>
<protein>
    <recommendedName>
        <fullName evidence="16">Adenosylcobinamide kinase</fullName>
        <ecNumber evidence="8">2.7.1.156</ecNumber>
        <ecNumber evidence="9">2.7.7.62</ecNumber>
    </recommendedName>
    <alternativeName>
        <fullName evidence="17">Adenosylcobinamide-phosphate guanylyltransferase</fullName>
    </alternativeName>
</protein>
<evidence type="ECO:0000256" key="2">
    <source>
        <dbReference type="ARBA" id="ARBA00000711"/>
    </source>
</evidence>
<comment type="catalytic activity">
    <reaction evidence="1">
        <text>adenosylcob(III)inamide + ATP = adenosylcob(III)inamide phosphate + ADP + H(+)</text>
        <dbReference type="Rhea" id="RHEA:15769"/>
        <dbReference type="ChEBI" id="CHEBI:2480"/>
        <dbReference type="ChEBI" id="CHEBI:15378"/>
        <dbReference type="ChEBI" id="CHEBI:30616"/>
        <dbReference type="ChEBI" id="CHEBI:58502"/>
        <dbReference type="ChEBI" id="CHEBI:456216"/>
        <dbReference type="EC" id="2.7.1.156"/>
    </reaction>
</comment>
<evidence type="ECO:0000256" key="13">
    <source>
        <dbReference type="ARBA" id="ARBA00022777"/>
    </source>
</evidence>
<evidence type="ECO:0000313" key="18">
    <source>
        <dbReference type="EMBL" id="MED3562937.1"/>
    </source>
</evidence>
<comment type="similarity">
    <text evidence="7">Belongs to the CobU/CobP family.</text>
</comment>
<keyword evidence="13 18" id="KW-0418">Kinase</keyword>
<keyword evidence="11" id="KW-0808">Transferase</keyword>
<sequence>MHFITGGAFNGKRKWVRKTYPIRINEQWKSAYQNASFPIKLREHQVELLVLEGMEMWVKALMKEYEPDHFRRIWKDCLNHWVLWERAEKNRQLVVIGTDITKGIVPMEKENRLWRDLTGWAFQDIAAIADRVDVIWYGLNQTIKGGGMEK</sequence>
<keyword evidence="14" id="KW-0067">ATP-binding</keyword>
<evidence type="ECO:0000256" key="4">
    <source>
        <dbReference type="ARBA" id="ARBA00003889"/>
    </source>
</evidence>
<reference evidence="18 19" key="1">
    <citation type="submission" date="2023-03" db="EMBL/GenBank/DDBJ databases">
        <title>Bacillus Genome Sequencing.</title>
        <authorList>
            <person name="Dunlap C."/>
        </authorList>
    </citation>
    <scope>NUCLEOTIDE SEQUENCE [LARGE SCALE GENOMIC DNA]</scope>
    <source>
        <strain evidence="18 19">B-14544</strain>
    </source>
</reference>
<dbReference type="EMBL" id="JARMQG010000127">
    <property type="protein sequence ID" value="MED3562937.1"/>
    <property type="molecule type" value="Genomic_DNA"/>
</dbReference>
<dbReference type="Proteomes" id="UP001330749">
    <property type="component" value="Unassembled WGS sequence"/>
</dbReference>
<comment type="function">
    <text evidence="4">Catalyzes ATP-dependent phosphorylation of adenosylcobinamide and addition of GMP to adenosylcobinamide phosphate.</text>
</comment>
<evidence type="ECO:0000256" key="6">
    <source>
        <dbReference type="ARBA" id="ARBA00005159"/>
    </source>
</evidence>
<dbReference type="RefSeq" id="WP_327967935.1">
    <property type="nucleotide sequence ID" value="NZ_JARMQG010000127.1"/>
</dbReference>